<evidence type="ECO:0000313" key="3">
    <source>
        <dbReference type="EMBL" id="GMK46573.1"/>
    </source>
</evidence>
<keyword evidence="1" id="KW-0812">Transmembrane</keyword>
<accession>A0ABQ6NNB5</accession>
<evidence type="ECO:0000313" key="4">
    <source>
        <dbReference type="Proteomes" id="UP001285921"/>
    </source>
</evidence>
<feature type="domain" description="Cysteine-rich CPCC" evidence="2">
    <location>
        <begin position="80"/>
        <end position="154"/>
    </location>
</feature>
<dbReference type="Proteomes" id="UP001285921">
    <property type="component" value="Unassembled WGS sequence"/>
</dbReference>
<evidence type="ECO:0000259" key="2">
    <source>
        <dbReference type="Pfam" id="PF14206"/>
    </source>
</evidence>
<dbReference type="InterPro" id="IPR025983">
    <property type="entry name" value="Cys_rich_CPCC"/>
</dbReference>
<name>A0ABQ6NNB5_9BACL</name>
<reference evidence="3 4" key="1">
    <citation type="submission" date="2023-05" db="EMBL/GenBank/DDBJ databases">
        <title>Draft genome of Paenibacillus sp. CCS26.</title>
        <authorList>
            <person name="Akita H."/>
            <person name="Shinto Y."/>
            <person name="Kimura Z."/>
        </authorList>
    </citation>
    <scope>NUCLEOTIDE SEQUENCE [LARGE SCALE GENOMIC DNA]</scope>
    <source>
        <strain evidence="3 4">CCS26</strain>
    </source>
</reference>
<sequence>MNTKAMKRIKYKFLFRRAVEGELFYLVFMLAAYLLFHREFDYYDCFAGAVMGIIFGQMNWKDKQERVHAEVVRSNLGNVQCPCCGYFTICSDDEVLADICEVCYWQYDLIAHEKPHISIGANKLSLNEAIKNYKKHGVCKVIFKHLVREPIAEELPENNVVSE</sequence>
<proteinExistence type="predicted"/>
<comment type="caution">
    <text evidence="3">The sequence shown here is derived from an EMBL/GenBank/DDBJ whole genome shotgun (WGS) entry which is preliminary data.</text>
</comment>
<dbReference type="Pfam" id="PF14206">
    <property type="entry name" value="Cys_rich_CPCC"/>
    <property type="match status" value="1"/>
</dbReference>
<dbReference type="EMBL" id="BTCL01000013">
    <property type="protein sequence ID" value="GMK46573.1"/>
    <property type="molecule type" value="Genomic_DNA"/>
</dbReference>
<protein>
    <recommendedName>
        <fullName evidence="2">Cysteine-rich CPCC domain-containing protein</fullName>
    </recommendedName>
</protein>
<evidence type="ECO:0000256" key="1">
    <source>
        <dbReference type="SAM" id="Phobius"/>
    </source>
</evidence>
<gene>
    <name evidence="3" type="ORF">PghCCS26_37020</name>
</gene>
<keyword evidence="1" id="KW-0472">Membrane</keyword>
<keyword evidence="4" id="KW-1185">Reference proteome</keyword>
<feature type="transmembrane region" description="Helical" evidence="1">
    <location>
        <begin position="21"/>
        <end position="36"/>
    </location>
</feature>
<organism evidence="3 4">
    <name type="scientific">Paenibacillus glycanilyticus</name>
    <dbReference type="NCBI Taxonomy" id="126569"/>
    <lineage>
        <taxon>Bacteria</taxon>
        <taxon>Bacillati</taxon>
        <taxon>Bacillota</taxon>
        <taxon>Bacilli</taxon>
        <taxon>Bacillales</taxon>
        <taxon>Paenibacillaceae</taxon>
        <taxon>Paenibacillus</taxon>
    </lineage>
</organism>
<dbReference type="RefSeq" id="WP_317980813.1">
    <property type="nucleotide sequence ID" value="NZ_BTCL01000013.1"/>
</dbReference>
<keyword evidence="1" id="KW-1133">Transmembrane helix</keyword>